<organism evidence="2 3">
    <name type="scientific">Methylobacterium marchantiae</name>
    <dbReference type="NCBI Taxonomy" id="600331"/>
    <lineage>
        <taxon>Bacteria</taxon>
        <taxon>Pseudomonadati</taxon>
        <taxon>Pseudomonadota</taxon>
        <taxon>Alphaproteobacteria</taxon>
        <taxon>Hyphomicrobiales</taxon>
        <taxon>Methylobacteriaceae</taxon>
        <taxon>Methylobacterium</taxon>
    </lineage>
</organism>
<evidence type="ECO:0000313" key="2">
    <source>
        <dbReference type="EMBL" id="MFD1303212.1"/>
    </source>
</evidence>
<evidence type="ECO:0000256" key="1">
    <source>
        <dbReference type="SAM" id="Phobius"/>
    </source>
</evidence>
<name>A0ABW3X0Y5_9HYPH</name>
<dbReference type="RefSeq" id="WP_238209012.1">
    <property type="nucleotide sequence ID" value="NZ_JBHTND010000025.1"/>
</dbReference>
<sequence>MNPLGPVLIVLLIPIAAIGILLYTDTGIEPTLFTATVKTFVALFVVAGILSFGASRLAARSEG</sequence>
<accession>A0ABW3X0Y5</accession>
<keyword evidence="1" id="KW-0812">Transmembrane</keyword>
<feature type="transmembrane region" description="Helical" evidence="1">
    <location>
        <begin position="7"/>
        <end position="24"/>
    </location>
</feature>
<dbReference type="Proteomes" id="UP001597176">
    <property type="component" value="Unassembled WGS sequence"/>
</dbReference>
<proteinExistence type="predicted"/>
<feature type="transmembrane region" description="Helical" evidence="1">
    <location>
        <begin position="39"/>
        <end position="59"/>
    </location>
</feature>
<dbReference type="EMBL" id="JBHTND010000025">
    <property type="protein sequence ID" value="MFD1303212.1"/>
    <property type="molecule type" value="Genomic_DNA"/>
</dbReference>
<keyword evidence="1" id="KW-0472">Membrane</keyword>
<evidence type="ECO:0000313" key="3">
    <source>
        <dbReference type="Proteomes" id="UP001597176"/>
    </source>
</evidence>
<gene>
    <name evidence="2" type="ORF">ACFQ4G_16690</name>
</gene>
<comment type="caution">
    <text evidence="2">The sequence shown here is derived from an EMBL/GenBank/DDBJ whole genome shotgun (WGS) entry which is preliminary data.</text>
</comment>
<protein>
    <submittedName>
        <fullName evidence="2">Uncharacterized protein</fullName>
    </submittedName>
</protein>
<keyword evidence="3" id="KW-1185">Reference proteome</keyword>
<keyword evidence="1" id="KW-1133">Transmembrane helix</keyword>
<reference evidence="3" key="1">
    <citation type="journal article" date="2019" name="Int. J. Syst. Evol. Microbiol.">
        <title>The Global Catalogue of Microorganisms (GCM) 10K type strain sequencing project: providing services to taxonomists for standard genome sequencing and annotation.</title>
        <authorList>
            <consortium name="The Broad Institute Genomics Platform"/>
            <consortium name="The Broad Institute Genome Sequencing Center for Infectious Disease"/>
            <person name="Wu L."/>
            <person name="Ma J."/>
        </authorList>
    </citation>
    <scope>NUCLEOTIDE SEQUENCE [LARGE SCALE GENOMIC DNA]</scope>
    <source>
        <strain evidence="3">CCUG 56108</strain>
    </source>
</reference>